<evidence type="ECO:0000256" key="3">
    <source>
        <dbReference type="ARBA" id="ARBA00023125"/>
    </source>
</evidence>
<evidence type="ECO:0000313" key="7">
    <source>
        <dbReference type="Proteomes" id="UP000626844"/>
    </source>
</evidence>
<dbReference type="PANTHER" id="PTHR30346:SF31">
    <property type="entry name" value="LYSR SUBSTRATE-BINDING"/>
    <property type="match status" value="1"/>
</dbReference>
<comment type="similarity">
    <text evidence="1">Belongs to the LysR transcriptional regulatory family.</text>
</comment>
<dbReference type="InterPro" id="IPR036390">
    <property type="entry name" value="WH_DNA-bd_sf"/>
</dbReference>
<sequence length="302" mass="34257">MELRQLEYFRSVCEELHFTRAAEKVGISQPSLSQQIRLLEHEIGTPLFDRIGKKTTPTESGRLLLKYTRNIFHELEQAQTAIKELNGLQRGNISIGTLLTVENYLIPPALLNFHRLYPAIKISVLGLRTGDLIKSLLENKLDLGIVFLPLKNNELDSISLYREEMAFAVPIGHPLEEQDGISLEALWSTPSILPPENFFVRQLINKYCNDLGFLPQPIFEITTMESLVNIVAKGAGVTILPKPYLETLNNDNIRVIPILNSNLAREVGVVYRKDKYLSAATRMFIDQLKATAEIYRNNKNID</sequence>
<evidence type="ECO:0000256" key="4">
    <source>
        <dbReference type="ARBA" id="ARBA00023163"/>
    </source>
</evidence>
<dbReference type="InterPro" id="IPR005119">
    <property type="entry name" value="LysR_subst-bd"/>
</dbReference>
<protein>
    <submittedName>
        <fullName evidence="6">LysR family transcriptional regulator</fullName>
    </submittedName>
</protein>
<dbReference type="Pfam" id="PF03466">
    <property type="entry name" value="LysR_substrate"/>
    <property type="match status" value="1"/>
</dbReference>
<dbReference type="FunFam" id="1.10.10.10:FF:000001">
    <property type="entry name" value="LysR family transcriptional regulator"/>
    <property type="match status" value="1"/>
</dbReference>
<dbReference type="GO" id="GO:0003677">
    <property type="term" value="F:DNA binding"/>
    <property type="evidence" value="ECO:0007669"/>
    <property type="project" value="UniProtKB-KW"/>
</dbReference>
<evidence type="ECO:0000313" key="6">
    <source>
        <dbReference type="EMBL" id="MBD1383548.1"/>
    </source>
</evidence>
<feature type="domain" description="HTH lysR-type" evidence="5">
    <location>
        <begin position="1"/>
        <end position="58"/>
    </location>
</feature>
<dbReference type="InterPro" id="IPR000847">
    <property type="entry name" value="LysR_HTH_N"/>
</dbReference>
<dbReference type="CDD" id="cd05466">
    <property type="entry name" value="PBP2_LTTR_substrate"/>
    <property type="match status" value="1"/>
</dbReference>
<dbReference type="PROSITE" id="PS50931">
    <property type="entry name" value="HTH_LYSR"/>
    <property type="match status" value="1"/>
</dbReference>
<evidence type="ECO:0000259" key="5">
    <source>
        <dbReference type="PROSITE" id="PS50931"/>
    </source>
</evidence>
<dbReference type="Gene3D" id="1.10.10.10">
    <property type="entry name" value="Winged helix-like DNA-binding domain superfamily/Winged helix DNA-binding domain"/>
    <property type="match status" value="1"/>
</dbReference>
<reference evidence="6" key="1">
    <citation type="submission" date="2020-09" db="EMBL/GenBank/DDBJ databases">
        <title>A novel bacterium of genus Bacillus, isolated from South China Sea.</title>
        <authorList>
            <person name="Huang H."/>
            <person name="Mo K."/>
            <person name="Hu Y."/>
        </authorList>
    </citation>
    <scope>NUCLEOTIDE SEQUENCE</scope>
    <source>
        <strain evidence="6">IB182487</strain>
    </source>
</reference>
<keyword evidence="4" id="KW-0804">Transcription</keyword>
<dbReference type="RefSeq" id="WP_191162819.1">
    <property type="nucleotide sequence ID" value="NZ_JACXAI010000062.1"/>
</dbReference>
<dbReference type="AlphaFoldDB" id="A0A926NMV4"/>
<gene>
    <name evidence="6" type="ORF">IC621_25570</name>
</gene>
<accession>A0A926NMV4</accession>
<dbReference type="Pfam" id="PF00126">
    <property type="entry name" value="HTH_1"/>
    <property type="match status" value="1"/>
</dbReference>
<organism evidence="6 7">
    <name type="scientific">Metabacillus arenae</name>
    <dbReference type="NCBI Taxonomy" id="2771434"/>
    <lineage>
        <taxon>Bacteria</taxon>
        <taxon>Bacillati</taxon>
        <taxon>Bacillota</taxon>
        <taxon>Bacilli</taxon>
        <taxon>Bacillales</taxon>
        <taxon>Bacillaceae</taxon>
        <taxon>Metabacillus</taxon>
    </lineage>
</organism>
<keyword evidence="3" id="KW-0238">DNA-binding</keyword>
<dbReference type="GO" id="GO:0003700">
    <property type="term" value="F:DNA-binding transcription factor activity"/>
    <property type="evidence" value="ECO:0007669"/>
    <property type="project" value="InterPro"/>
</dbReference>
<proteinExistence type="inferred from homology"/>
<dbReference type="PRINTS" id="PR00039">
    <property type="entry name" value="HTHLYSR"/>
</dbReference>
<evidence type="ECO:0000256" key="2">
    <source>
        <dbReference type="ARBA" id="ARBA00023015"/>
    </source>
</evidence>
<dbReference type="InterPro" id="IPR036388">
    <property type="entry name" value="WH-like_DNA-bd_sf"/>
</dbReference>
<dbReference type="Gene3D" id="3.40.190.290">
    <property type="match status" value="1"/>
</dbReference>
<dbReference type="PANTHER" id="PTHR30346">
    <property type="entry name" value="TRANSCRIPTIONAL DUAL REGULATOR HCAR-RELATED"/>
    <property type="match status" value="1"/>
</dbReference>
<dbReference type="Proteomes" id="UP000626844">
    <property type="component" value="Unassembled WGS sequence"/>
</dbReference>
<dbReference type="EMBL" id="JACXAI010000062">
    <property type="protein sequence ID" value="MBD1383548.1"/>
    <property type="molecule type" value="Genomic_DNA"/>
</dbReference>
<evidence type="ECO:0000256" key="1">
    <source>
        <dbReference type="ARBA" id="ARBA00009437"/>
    </source>
</evidence>
<dbReference type="GO" id="GO:0032993">
    <property type="term" value="C:protein-DNA complex"/>
    <property type="evidence" value="ECO:0007669"/>
    <property type="project" value="TreeGrafter"/>
</dbReference>
<dbReference type="SUPFAM" id="SSF53850">
    <property type="entry name" value="Periplasmic binding protein-like II"/>
    <property type="match status" value="1"/>
</dbReference>
<keyword evidence="7" id="KW-1185">Reference proteome</keyword>
<dbReference type="SUPFAM" id="SSF46785">
    <property type="entry name" value="Winged helix' DNA-binding domain"/>
    <property type="match status" value="1"/>
</dbReference>
<keyword evidence="2" id="KW-0805">Transcription regulation</keyword>
<name>A0A926NMV4_9BACI</name>
<comment type="caution">
    <text evidence="6">The sequence shown here is derived from an EMBL/GenBank/DDBJ whole genome shotgun (WGS) entry which is preliminary data.</text>
</comment>